<name>A0A845QJ03_9FIRM</name>
<accession>A0A845QJ03</accession>
<dbReference type="EMBL" id="QXWK01000004">
    <property type="protein sequence ID" value="NBH60733.1"/>
    <property type="molecule type" value="Genomic_DNA"/>
</dbReference>
<dbReference type="PROSITE" id="PS51257">
    <property type="entry name" value="PROKAR_LIPOPROTEIN"/>
    <property type="match status" value="1"/>
</dbReference>
<evidence type="ECO:0000313" key="3">
    <source>
        <dbReference type="Proteomes" id="UP000446866"/>
    </source>
</evidence>
<reference evidence="2 3" key="1">
    <citation type="submission" date="2018-08" db="EMBL/GenBank/DDBJ databases">
        <title>Murine metabolic-syndrome-specific gut microbial biobank.</title>
        <authorList>
            <person name="Liu C."/>
        </authorList>
    </citation>
    <scope>NUCLEOTIDE SEQUENCE [LARGE SCALE GENOMIC DNA]</scope>
    <source>
        <strain evidence="2 3">28</strain>
    </source>
</reference>
<sequence length="281" mass="31685">MKKKVKLALCTLLTVSLFFTFGCKSSSTTDEQAASEELNVGHRLIEEKFKTSPDNFAIMAYEINPAEEFRLIEMKDDMYMIRGGFQCSYGWSKEKSVLEMEVEADYTLKQSAEGDWSIESITPVKIESDAEEKGKGWITSIDASSLVTFISIKEAEDEKMQIPDIAQNLLGKLMVEFSNYEREKATFLLAAASSSASNLEQIKVPEGRSDVKVCWKIEEGISGSYLGYIEGLGYMSPMLQTDFGSQDMTLNQKPLYLVKKQDGYYLETSFVFERGIKGEIY</sequence>
<keyword evidence="3" id="KW-1185">Reference proteome</keyword>
<comment type="caution">
    <text evidence="2">The sequence shown here is derived from an EMBL/GenBank/DDBJ whole genome shotgun (WGS) entry which is preliminary data.</text>
</comment>
<evidence type="ECO:0000256" key="1">
    <source>
        <dbReference type="SAM" id="SignalP"/>
    </source>
</evidence>
<evidence type="ECO:0000313" key="2">
    <source>
        <dbReference type="EMBL" id="NBH60733.1"/>
    </source>
</evidence>
<feature type="chain" id="PRO_5039036075" evidence="1">
    <location>
        <begin position="22"/>
        <end position="281"/>
    </location>
</feature>
<protein>
    <submittedName>
        <fullName evidence="2">Uncharacterized protein</fullName>
    </submittedName>
</protein>
<proteinExistence type="predicted"/>
<organism evidence="2 3">
    <name type="scientific">Anaerotruncus colihominis</name>
    <dbReference type="NCBI Taxonomy" id="169435"/>
    <lineage>
        <taxon>Bacteria</taxon>
        <taxon>Bacillati</taxon>
        <taxon>Bacillota</taxon>
        <taxon>Clostridia</taxon>
        <taxon>Eubacteriales</taxon>
        <taxon>Oscillospiraceae</taxon>
        <taxon>Anaerotruncus</taxon>
    </lineage>
</organism>
<feature type="signal peptide" evidence="1">
    <location>
        <begin position="1"/>
        <end position="21"/>
    </location>
</feature>
<keyword evidence="1" id="KW-0732">Signal</keyword>
<dbReference type="AlphaFoldDB" id="A0A845QJ03"/>
<gene>
    <name evidence="2" type="ORF">D0435_03465</name>
</gene>
<dbReference type="Proteomes" id="UP000446866">
    <property type="component" value="Unassembled WGS sequence"/>
</dbReference>
<dbReference type="RefSeq" id="WP_160201030.1">
    <property type="nucleotide sequence ID" value="NZ_QXWK01000004.1"/>
</dbReference>